<dbReference type="InterPro" id="IPR047262">
    <property type="entry name" value="PRX-like1"/>
</dbReference>
<evidence type="ECO:0000259" key="1">
    <source>
        <dbReference type="PROSITE" id="PS51352"/>
    </source>
</evidence>
<dbReference type="PROSITE" id="PS51352">
    <property type="entry name" value="THIOREDOXIN_2"/>
    <property type="match status" value="1"/>
</dbReference>
<evidence type="ECO:0000313" key="3">
    <source>
        <dbReference type="Proteomes" id="UP001500604"/>
    </source>
</evidence>
<dbReference type="RefSeq" id="WP_345196873.1">
    <property type="nucleotide sequence ID" value="NZ_BAABFL010000412.1"/>
</dbReference>
<dbReference type="InterPro" id="IPR000866">
    <property type="entry name" value="AhpC/TSA"/>
</dbReference>
<dbReference type="Proteomes" id="UP001500604">
    <property type="component" value="Unassembled WGS sequence"/>
</dbReference>
<dbReference type="PANTHER" id="PTHR43640:SF1">
    <property type="entry name" value="THIOREDOXIN-DEPENDENT PEROXIREDOXIN"/>
    <property type="match status" value="1"/>
</dbReference>
<proteinExistence type="predicted"/>
<organism evidence="2 3">
    <name type="scientific">Kistimonas scapharcae</name>
    <dbReference type="NCBI Taxonomy" id="1036133"/>
    <lineage>
        <taxon>Bacteria</taxon>
        <taxon>Pseudomonadati</taxon>
        <taxon>Pseudomonadota</taxon>
        <taxon>Gammaproteobacteria</taxon>
        <taxon>Oceanospirillales</taxon>
        <taxon>Endozoicomonadaceae</taxon>
        <taxon>Kistimonas</taxon>
    </lineage>
</organism>
<keyword evidence="3" id="KW-1185">Reference proteome</keyword>
<dbReference type="PANTHER" id="PTHR43640">
    <property type="entry name" value="OS07G0260300 PROTEIN"/>
    <property type="match status" value="1"/>
</dbReference>
<dbReference type="EMBL" id="BAABFL010000412">
    <property type="protein sequence ID" value="GAA4650654.1"/>
    <property type="molecule type" value="Genomic_DNA"/>
</dbReference>
<name>A0ABP8V5F2_9GAMM</name>
<protein>
    <submittedName>
        <fullName evidence="2">Thioredoxin family protein</fullName>
    </submittedName>
</protein>
<evidence type="ECO:0000313" key="2">
    <source>
        <dbReference type="EMBL" id="GAA4650654.1"/>
    </source>
</evidence>
<reference evidence="3" key="1">
    <citation type="journal article" date="2019" name="Int. J. Syst. Evol. Microbiol.">
        <title>The Global Catalogue of Microorganisms (GCM) 10K type strain sequencing project: providing services to taxonomists for standard genome sequencing and annotation.</title>
        <authorList>
            <consortium name="The Broad Institute Genomics Platform"/>
            <consortium name="The Broad Institute Genome Sequencing Center for Infectious Disease"/>
            <person name="Wu L."/>
            <person name="Ma J."/>
        </authorList>
    </citation>
    <scope>NUCLEOTIDE SEQUENCE [LARGE SCALE GENOMIC DNA]</scope>
    <source>
        <strain evidence="3">JCM 17805</strain>
    </source>
</reference>
<feature type="domain" description="Thioredoxin" evidence="1">
    <location>
        <begin position="9"/>
        <end position="165"/>
    </location>
</feature>
<dbReference type="InterPro" id="IPR013766">
    <property type="entry name" value="Thioredoxin_domain"/>
</dbReference>
<dbReference type="InterPro" id="IPR036249">
    <property type="entry name" value="Thioredoxin-like_sf"/>
</dbReference>
<sequence length="185" mass="20062">MALTESGMMPLGKKAPAFELPDTVSGRTLSLADIKGKKGTLVMFICNHCPFVKHLYPALARLGQDYRGSGISIAAISANDINQYPEDSPEQMKAIAESLGLVFPYLYDESQAVAKAYGATCTPDFFLFDRSLACVYRGQFDDSRPSNNKPVTGADLRGAMDALVNKEQISMVQKPSIGCGIKWKA</sequence>
<comment type="caution">
    <text evidence="2">The sequence shown here is derived from an EMBL/GenBank/DDBJ whole genome shotgun (WGS) entry which is preliminary data.</text>
</comment>
<accession>A0ABP8V5F2</accession>
<dbReference type="SUPFAM" id="SSF52833">
    <property type="entry name" value="Thioredoxin-like"/>
    <property type="match status" value="1"/>
</dbReference>
<gene>
    <name evidence="2" type="ORF">GCM10023116_29370</name>
</gene>
<dbReference type="Pfam" id="PF00578">
    <property type="entry name" value="AhpC-TSA"/>
    <property type="match status" value="1"/>
</dbReference>
<dbReference type="CDD" id="cd02969">
    <property type="entry name" value="PRX_like1"/>
    <property type="match status" value="1"/>
</dbReference>
<dbReference type="Gene3D" id="3.40.30.10">
    <property type="entry name" value="Glutaredoxin"/>
    <property type="match status" value="1"/>
</dbReference>